<evidence type="ECO:0000256" key="5">
    <source>
        <dbReference type="SAM" id="MobiDB-lite"/>
    </source>
</evidence>
<evidence type="ECO:0000256" key="1">
    <source>
        <dbReference type="ARBA" id="ARBA00022723"/>
    </source>
</evidence>
<keyword evidence="8" id="KW-1185">Reference proteome</keyword>
<evidence type="ECO:0000256" key="4">
    <source>
        <dbReference type="PROSITE-ProRule" id="PRU00134"/>
    </source>
</evidence>
<reference evidence="7" key="1">
    <citation type="submission" date="2021-02" db="EMBL/GenBank/DDBJ databases">
        <authorList>
            <person name="Dougan E. K."/>
            <person name="Rhodes N."/>
            <person name="Thang M."/>
            <person name="Chan C."/>
        </authorList>
    </citation>
    <scope>NUCLEOTIDE SEQUENCE</scope>
</reference>
<dbReference type="InterPro" id="IPR002893">
    <property type="entry name" value="Znf_MYND"/>
</dbReference>
<keyword evidence="1" id="KW-0479">Metal-binding</keyword>
<keyword evidence="2 4" id="KW-0863">Zinc-finger</keyword>
<feature type="domain" description="MYND-type" evidence="6">
    <location>
        <begin position="301"/>
        <end position="346"/>
    </location>
</feature>
<feature type="region of interest" description="Disordered" evidence="5">
    <location>
        <begin position="377"/>
        <end position="415"/>
    </location>
</feature>
<evidence type="ECO:0000256" key="2">
    <source>
        <dbReference type="ARBA" id="ARBA00022771"/>
    </source>
</evidence>
<dbReference type="GO" id="GO:0008270">
    <property type="term" value="F:zinc ion binding"/>
    <property type="evidence" value="ECO:0007669"/>
    <property type="project" value="UniProtKB-KW"/>
</dbReference>
<evidence type="ECO:0000313" key="8">
    <source>
        <dbReference type="Proteomes" id="UP000654075"/>
    </source>
</evidence>
<sequence>MVSHCCRRVSNSFSCLYYTIAPSSGPTSAGVMTKTNEEDCPCAEAGQPPDVGHNFGPAPPEQEFLKVLPETMIFAYTLTGCAVLHYELKVNSRQEAATSTRSMLVPQGSRAFFGMHWTDYDKLWFQACGKCYRKFSLEGLQVMKDFVLSRVIEDVAWDSILSQVRESFDSPLSMFLGIAVKANSKAPVEQPGDFNTFMSWLGAAKRAQKSSAGVAREEQMHAAMGGLVVERPTLDVICERILSLTAWRHPRIGVRFWSPDFIDGSVVIRKSVSMPGEADGEPLGMTSAGFSRGFSCTDKICECCRKALPLGAHGGPKKGSCSGCRMVYYCSVEHQSEHWPLHKEVCSKRNAGTEGDTGPLSLSHLCVIPCEPSFPGAQVKHMQTGPAESSSTGAGRGAGKARHRGTRPQDDPFEMFFERGRSHQNLIYD</sequence>
<dbReference type="AlphaFoldDB" id="A0A813E1X0"/>
<name>A0A813E1X0_POLGL</name>
<dbReference type="Gene3D" id="6.10.140.2220">
    <property type="match status" value="1"/>
</dbReference>
<dbReference type="PROSITE" id="PS50865">
    <property type="entry name" value="ZF_MYND_2"/>
    <property type="match status" value="1"/>
</dbReference>
<dbReference type="OrthoDB" id="3174329at2759"/>
<dbReference type="PROSITE" id="PS01360">
    <property type="entry name" value="ZF_MYND_1"/>
    <property type="match status" value="1"/>
</dbReference>
<dbReference type="Pfam" id="PF01753">
    <property type="entry name" value="zf-MYND"/>
    <property type="match status" value="1"/>
</dbReference>
<keyword evidence="3" id="KW-0862">Zinc</keyword>
<evidence type="ECO:0000259" key="6">
    <source>
        <dbReference type="PROSITE" id="PS50865"/>
    </source>
</evidence>
<evidence type="ECO:0000256" key="3">
    <source>
        <dbReference type="ARBA" id="ARBA00022833"/>
    </source>
</evidence>
<proteinExistence type="predicted"/>
<comment type="caution">
    <text evidence="7">The sequence shown here is derived from an EMBL/GenBank/DDBJ whole genome shotgun (WGS) entry which is preliminary data.</text>
</comment>
<protein>
    <recommendedName>
        <fullName evidence="6">MYND-type domain-containing protein</fullName>
    </recommendedName>
</protein>
<dbReference type="Proteomes" id="UP000654075">
    <property type="component" value="Unassembled WGS sequence"/>
</dbReference>
<dbReference type="EMBL" id="CAJNNV010005095">
    <property type="protein sequence ID" value="CAE8591644.1"/>
    <property type="molecule type" value="Genomic_DNA"/>
</dbReference>
<evidence type="ECO:0000313" key="7">
    <source>
        <dbReference type="EMBL" id="CAE8591644.1"/>
    </source>
</evidence>
<organism evidence="7 8">
    <name type="scientific">Polarella glacialis</name>
    <name type="common">Dinoflagellate</name>
    <dbReference type="NCBI Taxonomy" id="89957"/>
    <lineage>
        <taxon>Eukaryota</taxon>
        <taxon>Sar</taxon>
        <taxon>Alveolata</taxon>
        <taxon>Dinophyceae</taxon>
        <taxon>Suessiales</taxon>
        <taxon>Suessiaceae</taxon>
        <taxon>Polarella</taxon>
    </lineage>
</organism>
<dbReference type="SUPFAM" id="SSF144232">
    <property type="entry name" value="HIT/MYND zinc finger-like"/>
    <property type="match status" value="1"/>
</dbReference>
<gene>
    <name evidence="7" type="ORF">PGLA1383_LOCUS10312</name>
</gene>
<accession>A0A813E1X0</accession>